<dbReference type="GO" id="GO:0022904">
    <property type="term" value="P:respiratory electron transport chain"/>
    <property type="evidence" value="ECO:0007669"/>
    <property type="project" value="TreeGrafter"/>
</dbReference>
<evidence type="ECO:0000256" key="1">
    <source>
        <dbReference type="ARBA" id="ARBA00009508"/>
    </source>
</evidence>
<organism evidence="3">
    <name type="scientific">Timema bartmani</name>
    <dbReference type="NCBI Taxonomy" id="61472"/>
    <lineage>
        <taxon>Eukaryota</taxon>
        <taxon>Metazoa</taxon>
        <taxon>Ecdysozoa</taxon>
        <taxon>Arthropoda</taxon>
        <taxon>Hexapoda</taxon>
        <taxon>Insecta</taxon>
        <taxon>Pterygota</taxon>
        <taxon>Neoptera</taxon>
        <taxon>Polyneoptera</taxon>
        <taxon>Phasmatodea</taxon>
        <taxon>Timematodea</taxon>
        <taxon>Timematoidea</taxon>
        <taxon>Timematidae</taxon>
        <taxon>Timema</taxon>
    </lineage>
</organism>
<dbReference type="EMBL" id="OD565240">
    <property type="protein sequence ID" value="CAD7441209.1"/>
    <property type="molecule type" value="Genomic_DNA"/>
</dbReference>
<dbReference type="PANTHER" id="PTHR21024">
    <property type="entry name" value="GROWTH HORMONE-INDUCIBLE SOLUBLE PROTEIN-RELATED"/>
    <property type="match status" value="1"/>
</dbReference>
<dbReference type="CDD" id="cd20265">
    <property type="entry name" value="Complex1_LYR_ETFRF1_LYRM5"/>
    <property type="match status" value="1"/>
</dbReference>
<sequence>MVKLKQDFAKLTQFIACGLLPPPTRRLDTPTSTPLRLPPRQGYCDVIDHYSILDVGGNHFFSSCFFSLVIAGKLDYLIEGDEGLTVWTNDVIGDYLSDTVVLSVMILVMLAAMIYSRYKMELTKNLIRTTARIINYIALTKKELDQLQECLTSTNTMANEVEDTHMDVRQKLLHLGREYPQGYDYFRARLKRAFTKNRDVVEPDQIELLLSHGQFVVKELEALYMLRKYRTLKKRYYHDR</sequence>
<dbReference type="PANTHER" id="PTHR21024:SF0">
    <property type="entry name" value="ELECTRON TRANSFER FLAVOPROTEIN REGULATORY FACTOR 1"/>
    <property type="match status" value="1"/>
</dbReference>
<dbReference type="Pfam" id="PF13233">
    <property type="entry name" value="Complex1_LYR_2"/>
    <property type="match status" value="1"/>
</dbReference>
<evidence type="ECO:0000313" key="3">
    <source>
        <dbReference type="EMBL" id="CAD7441209.1"/>
    </source>
</evidence>
<comment type="similarity">
    <text evidence="1">Belongs to the complex I LYR family.</text>
</comment>
<dbReference type="AlphaFoldDB" id="A0A7R9EVM4"/>
<gene>
    <name evidence="3" type="ORF">TBIB3V08_LOCUS3682</name>
</gene>
<feature type="transmembrane region" description="Helical" evidence="2">
    <location>
        <begin position="100"/>
        <end position="118"/>
    </location>
</feature>
<proteinExistence type="inferred from homology"/>
<accession>A0A7R9EVM4</accession>
<protein>
    <submittedName>
        <fullName evidence="3">Uncharacterized protein</fullName>
    </submittedName>
</protein>
<evidence type="ECO:0000256" key="2">
    <source>
        <dbReference type="SAM" id="Phobius"/>
    </source>
</evidence>
<name>A0A7R9EVM4_9NEOP</name>
<reference evidence="3" key="1">
    <citation type="submission" date="2020-11" db="EMBL/GenBank/DDBJ databases">
        <authorList>
            <person name="Tran Van P."/>
        </authorList>
    </citation>
    <scope>NUCLEOTIDE SEQUENCE</scope>
</reference>
<dbReference type="GO" id="GO:0090324">
    <property type="term" value="P:negative regulation of oxidative phosphorylation"/>
    <property type="evidence" value="ECO:0007669"/>
    <property type="project" value="InterPro"/>
</dbReference>
<keyword evidence="2" id="KW-0472">Membrane</keyword>
<dbReference type="InterPro" id="IPR052000">
    <property type="entry name" value="ETFRF1"/>
</dbReference>
<keyword evidence="2" id="KW-0812">Transmembrane</keyword>
<dbReference type="GO" id="GO:0005739">
    <property type="term" value="C:mitochondrion"/>
    <property type="evidence" value="ECO:0007669"/>
    <property type="project" value="TreeGrafter"/>
</dbReference>
<keyword evidence="2" id="KW-1133">Transmembrane helix</keyword>
<dbReference type="InterPro" id="IPR045296">
    <property type="entry name" value="Complex1_LYR_ETFRF1_LYRM5"/>
</dbReference>